<gene>
    <name evidence="1" type="ORF">BZK42_07635</name>
</gene>
<evidence type="ECO:0000313" key="2">
    <source>
        <dbReference type="Proteomes" id="UP000192573"/>
    </source>
</evidence>
<dbReference type="EMBL" id="NAEW01000003">
    <property type="protein sequence ID" value="OQM42366.1"/>
    <property type="molecule type" value="Genomic_DNA"/>
</dbReference>
<proteinExistence type="predicted"/>
<organism evidence="1 2">
    <name type="scientific">Citrobacter braakii</name>
    <dbReference type="NCBI Taxonomy" id="57706"/>
    <lineage>
        <taxon>Bacteria</taxon>
        <taxon>Pseudomonadati</taxon>
        <taxon>Pseudomonadota</taxon>
        <taxon>Gammaproteobacteria</taxon>
        <taxon>Enterobacterales</taxon>
        <taxon>Enterobacteriaceae</taxon>
        <taxon>Citrobacter</taxon>
        <taxon>Citrobacter freundii complex</taxon>
    </lineage>
</organism>
<protein>
    <submittedName>
        <fullName evidence="1">Uncharacterized protein</fullName>
    </submittedName>
</protein>
<name>A0A1V8P108_CITBR</name>
<dbReference type="AlphaFoldDB" id="A0A1V8P108"/>
<sequence length="78" mass="8996">MRNTILLHDELSLSSFTRARSAKQNDTHYENPLKGCRYFLKSAKRYHHHAIGSRKTPDAETVNGGKIKNEERKCRIAV</sequence>
<dbReference type="Proteomes" id="UP000192573">
    <property type="component" value="Unassembled WGS sequence"/>
</dbReference>
<comment type="caution">
    <text evidence="1">The sequence shown here is derived from an EMBL/GenBank/DDBJ whole genome shotgun (WGS) entry which is preliminary data.</text>
</comment>
<evidence type="ECO:0000313" key="1">
    <source>
        <dbReference type="EMBL" id="OQM42366.1"/>
    </source>
</evidence>
<reference evidence="1 2" key="1">
    <citation type="submission" date="2017-03" db="EMBL/GenBank/DDBJ databases">
        <authorList>
            <person name="Afonso C.L."/>
            <person name="Miller P.J."/>
            <person name="Scott M.A."/>
            <person name="Spackman E."/>
            <person name="Goraichik I."/>
            <person name="Dimitrov K.M."/>
            <person name="Suarez D.L."/>
            <person name="Swayne D.E."/>
        </authorList>
    </citation>
    <scope>NUCLEOTIDE SEQUENCE [LARGE SCALE GENOMIC DNA]</scope>
    <source>
        <strain evidence="1 2">ATCC 51113</strain>
    </source>
</reference>
<accession>A0A1V8P108</accession>